<dbReference type="GO" id="GO:0000981">
    <property type="term" value="F:DNA-binding transcription factor activity, RNA polymerase II-specific"/>
    <property type="evidence" value="ECO:0007669"/>
    <property type="project" value="TreeGrafter"/>
</dbReference>
<organism evidence="8 9">
    <name type="scientific">Panagrolaimus davidi</name>
    <dbReference type="NCBI Taxonomy" id="227884"/>
    <lineage>
        <taxon>Eukaryota</taxon>
        <taxon>Metazoa</taxon>
        <taxon>Ecdysozoa</taxon>
        <taxon>Nematoda</taxon>
        <taxon>Chromadorea</taxon>
        <taxon>Rhabditida</taxon>
        <taxon>Tylenchina</taxon>
        <taxon>Panagrolaimomorpha</taxon>
        <taxon>Panagrolaimoidea</taxon>
        <taxon>Panagrolaimidae</taxon>
        <taxon>Panagrolaimus</taxon>
    </lineage>
</organism>
<dbReference type="GO" id="GO:0005634">
    <property type="term" value="C:nucleus"/>
    <property type="evidence" value="ECO:0007669"/>
    <property type="project" value="UniProtKB-SubCell"/>
</dbReference>
<dbReference type="InterPro" id="IPR001699">
    <property type="entry name" value="TF_T-box"/>
</dbReference>
<proteinExistence type="predicted"/>
<keyword evidence="8" id="KW-1185">Reference proteome</keyword>
<evidence type="ECO:0000256" key="6">
    <source>
        <dbReference type="SAM" id="MobiDB-lite"/>
    </source>
</evidence>
<keyword evidence="2 5" id="KW-0238">DNA-binding</keyword>
<dbReference type="PROSITE" id="PS50252">
    <property type="entry name" value="TBOX_3"/>
    <property type="match status" value="1"/>
</dbReference>
<evidence type="ECO:0000256" key="1">
    <source>
        <dbReference type="ARBA" id="ARBA00023015"/>
    </source>
</evidence>
<dbReference type="AlphaFoldDB" id="A0A914PHE5"/>
<dbReference type="CDD" id="cd00182">
    <property type="entry name" value="T-box"/>
    <property type="match status" value="1"/>
</dbReference>
<feature type="domain" description="T-box" evidence="7">
    <location>
        <begin position="88"/>
        <end position="269"/>
    </location>
</feature>
<reference evidence="9" key="1">
    <citation type="submission" date="2022-11" db="UniProtKB">
        <authorList>
            <consortium name="WormBaseParasite"/>
        </authorList>
    </citation>
    <scope>IDENTIFICATION</scope>
</reference>
<evidence type="ECO:0000256" key="2">
    <source>
        <dbReference type="ARBA" id="ARBA00023125"/>
    </source>
</evidence>
<dbReference type="Proteomes" id="UP000887578">
    <property type="component" value="Unplaced"/>
</dbReference>
<protein>
    <submittedName>
        <fullName evidence="9">T-box domain-containing protein</fullName>
    </submittedName>
</protein>
<dbReference type="GO" id="GO:0001708">
    <property type="term" value="P:cell fate specification"/>
    <property type="evidence" value="ECO:0007669"/>
    <property type="project" value="TreeGrafter"/>
</dbReference>
<evidence type="ECO:0000256" key="5">
    <source>
        <dbReference type="PROSITE-ProRule" id="PRU00201"/>
    </source>
</evidence>
<dbReference type="InterPro" id="IPR008967">
    <property type="entry name" value="p53-like_TF_DNA-bd_sf"/>
</dbReference>
<dbReference type="PANTHER" id="PTHR11267">
    <property type="entry name" value="T-BOX PROTEIN-RELATED"/>
    <property type="match status" value="1"/>
</dbReference>
<dbReference type="SMART" id="SM00425">
    <property type="entry name" value="TBOX"/>
    <property type="match status" value="1"/>
</dbReference>
<dbReference type="PRINTS" id="PR00937">
    <property type="entry name" value="TBOX"/>
</dbReference>
<dbReference type="PANTHER" id="PTHR11267:SF170">
    <property type="entry name" value="T-BOX PROTEIN 33-RELATED"/>
    <property type="match status" value="1"/>
</dbReference>
<keyword evidence="4 5" id="KW-0539">Nucleus</keyword>
<feature type="region of interest" description="Disordered" evidence="6">
    <location>
        <begin position="267"/>
        <end position="293"/>
    </location>
</feature>
<dbReference type="InterPro" id="IPR036960">
    <property type="entry name" value="T-box_sf"/>
</dbReference>
<name>A0A914PHE5_9BILA</name>
<accession>A0A914PHE5</accession>
<dbReference type="GO" id="GO:0045893">
    <property type="term" value="P:positive regulation of DNA-templated transcription"/>
    <property type="evidence" value="ECO:0007669"/>
    <property type="project" value="InterPro"/>
</dbReference>
<evidence type="ECO:0000256" key="3">
    <source>
        <dbReference type="ARBA" id="ARBA00023163"/>
    </source>
</evidence>
<evidence type="ECO:0000259" key="7">
    <source>
        <dbReference type="PROSITE" id="PS50252"/>
    </source>
</evidence>
<keyword evidence="3" id="KW-0804">Transcription</keyword>
<dbReference type="SUPFAM" id="SSF49417">
    <property type="entry name" value="p53-like transcription factors"/>
    <property type="match status" value="1"/>
</dbReference>
<comment type="caution">
    <text evidence="5">Lacks conserved residue(s) required for the propagation of feature annotation.</text>
</comment>
<dbReference type="GO" id="GO:0000785">
    <property type="term" value="C:chromatin"/>
    <property type="evidence" value="ECO:0007669"/>
    <property type="project" value="TreeGrafter"/>
</dbReference>
<evidence type="ECO:0000256" key="4">
    <source>
        <dbReference type="ARBA" id="ARBA00023242"/>
    </source>
</evidence>
<dbReference type="Pfam" id="PF00907">
    <property type="entry name" value="T-box"/>
    <property type="match status" value="1"/>
</dbReference>
<evidence type="ECO:0000313" key="9">
    <source>
        <dbReference type="WBParaSite" id="PDA_v2.g17735.t1"/>
    </source>
</evidence>
<comment type="subcellular location">
    <subcellularLocation>
        <location evidence="5">Nucleus</location>
    </subcellularLocation>
</comment>
<dbReference type="InterPro" id="IPR046360">
    <property type="entry name" value="T-box_DNA-bd"/>
</dbReference>
<dbReference type="GO" id="GO:0000978">
    <property type="term" value="F:RNA polymerase II cis-regulatory region sequence-specific DNA binding"/>
    <property type="evidence" value="ECO:0007669"/>
    <property type="project" value="InterPro"/>
</dbReference>
<evidence type="ECO:0000313" key="8">
    <source>
        <dbReference type="Proteomes" id="UP000887578"/>
    </source>
</evidence>
<dbReference type="WBParaSite" id="PDA_v2.g17735.t1">
    <property type="protein sequence ID" value="PDA_v2.g17735.t1"/>
    <property type="gene ID" value="PDA_v2.g17735"/>
</dbReference>
<keyword evidence="1" id="KW-0805">Transcription regulation</keyword>
<sequence>MCSNYSWSPQSSNPFELQQQQELTPFTLPLTPTPTTINDSPNLQENQSPCFKVEESIPLFKQEESFQLTATSEEIKLDDLKDRITIKLVEEKLFNKFKDLQLEMVITKAGRNLFPKLNFAVEGLEPDNCYLFSVMFKRVDNLKYKYTKNQWIENGPADDEYHEQKEFPHASNTQFQNGKQWMESDISFAKLKLTNNQQNSSKNAVFLRSLHKYCPVLIIYRFEPENSTFTKFIEKEITCSTFITVTAYQNSAVTKLKVDNNPFAKGFRDGGRKRSRCYQSEESESSPPPPAKQKYLQAAAETNSLFSTPFFNTLNYFQNWYNPNMYDFK</sequence>
<dbReference type="Gene3D" id="2.60.40.820">
    <property type="entry name" value="Transcription factor, T-box"/>
    <property type="match status" value="1"/>
</dbReference>